<accession>A0A0L6V6P5</accession>
<sequence>MLQPSCHPKSTCLHAFNPVTNCRVFPPVNSKAEDNTLEWDVGDEVWLDGCNVSTTQPFPKLEHCWLGPFPIASRVSKYAYELTKLLSMKSERREIQSSPSSCNQPTRTQNPRNSEPQNPRTLEPQNPITQKHKTPEP</sequence>
<dbReference type="OrthoDB" id="2273864at2759"/>
<keyword evidence="3" id="KW-1185">Reference proteome</keyword>
<dbReference type="EMBL" id="LAVV01007355">
    <property type="protein sequence ID" value="KNZ56217.1"/>
    <property type="molecule type" value="Genomic_DNA"/>
</dbReference>
<dbReference type="VEuPathDB" id="FungiDB:VP01_2467g2"/>
<protein>
    <submittedName>
        <fullName evidence="2">Uncharacterized protein</fullName>
    </submittedName>
</protein>
<comment type="caution">
    <text evidence="2">The sequence shown here is derived from an EMBL/GenBank/DDBJ whole genome shotgun (WGS) entry which is preliminary data.</text>
</comment>
<dbReference type="Proteomes" id="UP000037035">
    <property type="component" value="Unassembled WGS sequence"/>
</dbReference>
<feature type="compositionally biased region" description="Polar residues" evidence="1">
    <location>
        <begin position="96"/>
        <end position="129"/>
    </location>
</feature>
<gene>
    <name evidence="2" type="ORF">VP01_2467g2</name>
</gene>
<evidence type="ECO:0000313" key="3">
    <source>
        <dbReference type="Proteomes" id="UP000037035"/>
    </source>
</evidence>
<evidence type="ECO:0000256" key="1">
    <source>
        <dbReference type="SAM" id="MobiDB-lite"/>
    </source>
</evidence>
<reference evidence="2 3" key="1">
    <citation type="submission" date="2015-08" db="EMBL/GenBank/DDBJ databases">
        <title>Next Generation Sequencing and Analysis of the Genome of Puccinia sorghi L Schw, the Causal Agent of Maize Common Rust.</title>
        <authorList>
            <person name="Rochi L."/>
            <person name="Burguener G."/>
            <person name="Darino M."/>
            <person name="Turjanski A."/>
            <person name="Kreff E."/>
            <person name="Dieguez M.J."/>
            <person name="Sacco F."/>
        </authorList>
    </citation>
    <scope>NUCLEOTIDE SEQUENCE [LARGE SCALE GENOMIC DNA]</scope>
    <source>
        <strain evidence="2 3">RO10H11247</strain>
    </source>
</reference>
<name>A0A0L6V6P5_9BASI</name>
<organism evidence="2 3">
    <name type="scientific">Puccinia sorghi</name>
    <dbReference type="NCBI Taxonomy" id="27349"/>
    <lineage>
        <taxon>Eukaryota</taxon>
        <taxon>Fungi</taxon>
        <taxon>Dikarya</taxon>
        <taxon>Basidiomycota</taxon>
        <taxon>Pucciniomycotina</taxon>
        <taxon>Pucciniomycetes</taxon>
        <taxon>Pucciniales</taxon>
        <taxon>Pucciniaceae</taxon>
        <taxon>Puccinia</taxon>
    </lineage>
</organism>
<feature type="region of interest" description="Disordered" evidence="1">
    <location>
        <begin position="90"/>
        <end position="137"/>
    </location>
</feature>
<proteinExistence type="predicted"/>
<evidence type="ECO:0000313" key="2">
    <source>
        <dbReference type="EMBL" id="KNZ56217.1"/>
    </source>
</evidence>
<dbReference type="AlphaFoldDB" id="A0A0L6V6P5"/>